<gene>
    <name evidence="1" type="ORF">DCR58_09590</name>
</gene>
<dbReference type="EMBL" id="DMUP01000232">
    <property type="protein sequence ID" value="HAR57017.1"/>
    <property type="molecule type" value="Genomic_DNA"/>
</dbReference>
<evidence type="ECO:0000313" key="2">
    <source>
        <dbReference type="Proteomes" id="UP000262878"/>
    </source>
</evidence>
<sequence length="135" mass="15622">MKNESTLKDLPQLLCGPLVRHVESDHFYLWLVTKSDHVPQVECSIDETPVDIKQTDRVIAIGKHAYVMLIRVEPAQPLAHNQRIGYDLVWPTENERLSEQHDFLLYSGQTCPQFVYKETIDQLLHGSCRRPHHPA</sequence>
<name>A0A348WR55_9GAMM</name>
<dbReference type="AlphaFoldDB" id="A0A348WR55"/>
<organism evidence="1 2">
    <name type="scientific">Idiomarina baltica</name>
    <dbReference type="NCBI Taxonomy" id="190892"/>
    <lineage>
        <taxon>Bacteria</taxon>
        <taxon>Pseudomonadati</taxon>
        <taxon>Pseudomonadota</taxon>
        <taxon>Gammaproteobacteria</taxon>
        <taxon>Alteromonadales</taxon>
        <taxon>Idiomarinaceae</taxon>
        <taxon>Idiomarina</taxon>
    </lineage>
</organism>
<evidence type="ECO:0000313" key="1">
    <source>
        <dbReference type="EMBL" id="HAR57017.1"/>
    </source>
</evidence>
<feature type="non-terminal residue" evidence="1">
    <location>
        <position position="135"/>
    </location>
</feature>
<proteinExistence type="predicted"/>
<dbReference type="Proteomes" id="UP000262878">
    <property type="component" value="Unassembled WGS sequence"/>
</dbReference>
<accession>A0A348WR55</accession>
<reference evidence="1 2" key="1">
    <citation type="journal article" date="2018" name="Nat. Biotechnol.">
        <title>A standardized bacterial taxonomy based on genome phylogeny substantially revises the tree of life.</title>
        <authorList>
            <person name="Parks D.H."/>
            <person name="Chuvochina M."/>
            <person name="Waite D.W."/>
            <person name="Rinke C."/>
            <person name="Skarshewski A."/>
            <person name="Chaumeil P.A."/>
            <person name="Hugenholtz P."/>
        </authorList>
    </citation>
    <scope>NUCLEOTIDE SEQUENCE [LARGE SCALE GENOMIC DNA]</scope>
    <source>
        <strain evidence="1">UBA9360</strain>
    </source>
</reference>
<comment type="caution">
    <text evidence="1">The sequence shown here is derived from an EMBL/GenBank/DDBJ whole genome shotgun (WGS) entry which is preliminary data.</text>
</comment>
<protein>
    <submittedName>
        <fullName evidence="1">Uncharacterized protein</fullName>
    </submittedName>
</protein>